<dbReference type="PANTHER" id="PTHR40265:SF1">
    <property type="entry name" value="GLYOXALASE-LIKE DOMAIN-CONTAINING PROTEIN"/>
    <property type="match status" value="1"/>
</dbReference>
<proteinExistence type="predicted"/>
<name>A0A4Q7KBW8_9PSEU</name>
<dbReference type="Proteomes" id="UP000294257">
    <property type="component" value="Unassembled WGS sequence"/>
</dbReference>
<reference evidence="2 3" key="1">
    <citation type="submission" date="2019-02" db="EMBL/GenBank/DDBJ databases">
        <title>Genomic Encyclopedia of Type Strains, Phase IV (KMG-IV): sequencing the most valuable type-strain genomes for metagenomic binning, comparative biology and taxonomic classification.</title>
        <authorList>
            <person name="Goeker M."/>
        </authorList>
    </citation>
    <scope>NUCLEOTIDE SEQUENCE [LARGE SCALE GENOMIC DNA]</scope>
    <source>
        <strain evidence="2 3">DSM 101727</strain>
    </source>
</reference>
<evidence type="ECO:0000313" key="3">
    <source>
        <dbReference type="Proteomes" id="UP000294257"/>
    </source>
</evidence>
<keyword evidence="3" id="KW-1185">Reference proteome</keyword>
<gene>
    <name evidence="2" type="ORF">EV193_1186</name>
</gene>
<dbReference type="PANTHER" id="PTHR40265">
    <property type="entry name" value="BLL2707 PROTEIN"/>
    <property type="match status" value="1"/>
</dbReference>
<dbReference type="SUPFAM" id="SSF54593">
    <property type="entry name" value="Glyoxalase/Bleomycin resistance protein/Dihydroxybiphenyl dioxygenase"/>
    <property type="match status" value="1"/>
</dbReference>
<feature type="domain" description="Glyoxalase-like" evidence="1">
    <location>
        <begin position="2"/>
        <end position="176"/>
    </location>
</feature>
<dbReference type="Gene3D" id="3.10.180.10">
    <property type="entry name" value="2,3-Dihydroxybiphenyl 1,2-Dioxygenase, domain 1"/>
    <property type="match status" value="1"/>
</dbReference>
<dbReference type="AlphaFoldDB" id="A0A4Q7KBW8"/>
<dbReference type="EMBL" id="SGWQ01000018">
    <property type="protein sequence ID" value="RZS29752.1"/>
    <property type="molecule type" value="Genomic_DNA"/>
</dbReference>
<dbReference type="InterPro" id="IPR029068">
    <property type="entry name" value="Glyas_Bleomycin-R_OHBP_Dase"/>
</dbReference>
<accession>A0A4Q7KBW8</accession>
<dbReference type="OrthoDB" id="3227561at2"/>
<sequence length="204" mass="21776">MIDHLVYATPDLATSTADLTTAGLTLSEGGSHVGLGTRNALADLGDGAYLEVVGPDPEQPAPEHPRPFGIDDLTAPKLLAWAVRVSDVDDVIRHAVEAGYDPGPAFPMSRRRTDGVLLEWRLTVPDISDEWRVVPFLIDWGDTPHPSDTAAKGSRLASFTVQHPRPGEITTRLTALGLRTPVEQAPRPGLVAVVRTPTGDVTLG</sequence>
<evidence type="ECO:0000259" key="1">
    <source>
        <dbReference type="Pfam" id="PF13468"/>
    </source>
</evidence>
<dbReference type="InterPro" id="IPR025870">
    <property type="entry name" value="Glyoxalase-like_dom"/>
</dbReference>
<evidence type="ECO:0000313" key="2">
    <source>
        <dbReference type="EMBL" id="RZS29752.1"/>
    </source>
</evidence>
<dbReference type="RefSeq" id="WP_130348645.1">
    <property type="nucleotide sequence ID" value="NZ_SGWQ01000018.1"/>
</dbReference>
<comment type="caution">
    <text evidence="2">The sequence shown here is derived from an EMBL/GenBank/DDBJ whole genome shotgun (WGS) entry which is preliminary data.</text>
</comment>
<protein>
    <submittedName>
        <fullName evidence="2">Glyoxalase-like protein</fullName>
    </submittedName>
</protein>
<organism evidence="2 3">
    <name type="scientific">Herbihabitans rhizosphaerae</name>
    <dbReference type="NCBI Taxonomy" id="1872711"/>
    <lineage>
        <taxon>Bacteria</taxon>
        <taxon>Bacillati</taxon>
        <taxon>Actinomycetota</taxon>
        <taxon>Actinomycetes</taxon>
        <taxon>Pseudonocardiales</taxon>
        <taxon>Pseudonocardiaceae</taxon>
        <taxon>Herbihabitans</taxon>
    </lineage>
</organism>
<dbReference type="Pfam" id="PF13468">
    <property type="entry name" value="Glyoxalase_3"/>
    <property type="match status" value="1"/>
</dbReference>